<dbReference type="FunFam" id="3.40.140.70:FF:000001">
    <property type="entry name" value="Ubiquitin-like modifier-activating enzyme atg7"/>
    <property type="match status" value="1"/>
</dbReference>
<organism evidence="11 12">
    <name type="scientific">Umbelopsis vinacea</name>
    <dbReference type="NCBI Taxonomy" id="44442"/>
    <lineage>
        <taxon>Eukaryota</taxon>
        <taxon>Fungi</taxon>
        <taxon>Fungi incertae sedis</taxon>
        <taxon>Mucoromycota</taxon>
        <taxon>Mucoromycotina</taxon>
        <taxon>Umbelopsidomycetes</taxon>
        <taxon>Umbelopsidales</taxon>
        <taxon>Umbelopsidaceae</taxon>
        <taxon>Umbelopsis</taxon>
    </lineage>
</organism>
<evidence type="ECO:0000256" key="2">
    <source>
        <dbReference type="ARBA" id="ARBA00017647"/>
    </source>
</evidence>
<protein>
    <recommendedName>
        <fullName evidence="2 7">Ubiquitin-like modifier-activating enzyme ATG7</fullName>
    </recommendedName>
    <alternativeName>
        <fullName evidence="7">Autophagy-related protein 7</fullName>
    </alternativeName>
</protein>
<dbReference type="InterPro" id="IPR042523">
    <property type="entry name" value="Atg7_N_2"/>
</dbReference>
<feature type="domain" description="Ubiquitin-like modifier-activating enzyme Atg7 N-terminal" evidence="10">
    <location>
        <begin position="5"/>
        <end position="336"/>
    </location>
</feature>
<comment type="caution">
    <text evidence="11">The sequence shown here is derived from an EMBL/GenBank/DDBJ whole genome shotgun (WGS) entry which is preliminary data.</text>
</comment>
<feature type="compositionally biased region" description="Acidic residues" evidence="8">
    <location>
        <begin position="682"/>
        <end position="701"/>
    </location>
</feature>
<dbReference type="GO" id="GO:0015031">
    <property type="term" value="P:protein transport"/>
    <property type="evidence" value="ECO:0007669"/>
    <property type="project" value="UniProtKB-UniRule"/>
</dbReference>
<dbReference type="InterPro" id="IPR042522">
    <property type="entry name" value="Atg7_N_1"/>
</dbReference>
<dbReference type="InterPro" id="IPR006285">
    <property type="entry name" value="Atg7"/>
</dbReference>
<dbReference type="Pfam" id="PF00899">
    <property type="entry name" value="ThiF"/>
    <property type="match status" value="1"/>
</dbReference>
<feature type="active site" description="Glycyl thioester intermediate" evidence="6">
    <location>
        <position position="562"/>
    </location>
</feature>
<keyword evidence="5 7" id="KW-0072">Autophagy</keyword>
<dbReference type="CDD" id="cd01486">
    <property type="entry name" value="Apg7"/>
    <property type="match status" value="1"/>
</dbReference>
<evidence type="ECO:0000256" key="4">
    <source>
        <dbReference type="ARBA" id="ARBA00022927"/>
    </source>
</evidence>
<evidence type="ECO:0000256" key="8">
    <source>
        <dbReference type="SAM" id="MobiDB-lite"/>
    </source>
</evidence>
<dbReference type="PANTHER" id="PTHR10953">
    <property type="entry name" value="UBIQUITIN-ACTIVATING ENZYME E1"/>
    <property type="match status" value="1"/>
</dbReference>
<dbReference type="GO" id="GO:0019778">
    <property type="term" value="F:Atg12 activating enzyme activity"/>
    <property type="evidence" value="ECO:0007669"/>
    <property type="project" value="TreeGrafter"/>
</dbReference>
<accession>A0A8H7QAH9</accession>
<dbReference type="Pfam" id="PF16420">
    <property type="entry name" value="ATG7_N"/>
    <property type="match status" value="1"/>
</dbReference>
<dbReference type="InterPro" id="IPR045886">
    <property type="entry name" value="ThiF/MoeB/HesA"/>
</dbReference>
<evidence type="ECO:0000256" key="7">
    <source>
        <dbReference type="RuleBase" id="RU366022"/>
    </source>
</evidence>
<dbReference type="AlphaFoldDB" id="A0A8H7QAH9"/>
<feature type="region of interest" description="Disordered" evidence="8">
    <location>
        <begin position="681"/>
        <end position="701"/>
    </location>
</feature>
<comment type="subcellular location">
    <subcellularLocation>
        <location evidence="7">Cytoplasm</location>
    </subcellularLocation>
    <subcellularLocation>
        <location evidence="7">Preautophagosomal structure</location>
    </subcellularLocation>
</comment>
<evidence type="ECO:0000313" key="12">
    <source>
        <dbReference type="Proteomes" id="UP000612746"/>
    </source>
</evidence>
<keyword evidence="12" id="KW-1185">Reference proteome</keyword>
<evidence type="ECO:0000259" key="10">
    <source>
        <dbReference type="Pfam" id="PF16420"/>
    </source>
</evidence>
<dbReference type="Gene3D" id="3.40.140.100">
    <property type="entry name" value="Ubiquitin-like modifier-activating enzyme ATG7 C-terminal domain"/>
    <property type="match status" value="1"/>
</dbReference>
<dbReference type="Gene3D" id="3.40.140.70">
    <property type="entry name" value="Ubiquitin-like modifier-activating enzyme ATG7 N-terminal domain"/>
    <property type="match status" value="1"/>
</dbReference>
<proteinExistence type="inferred from homology"/>
<gene>
    <name evidence="11" type="ORF">INT44_004094</name>
</gene>
<feature type="domain" description="THIF-type NAD/FAD binding fold" evidence="9">
    <location>
        <begin position="353"/>
        <end position="588"/>
    </location>
</feature>
<dbReference type="OrthoDB" id="338614at2759"/>
<dbReference type="Proteomes" id="UP000612746">
    <property type="component" value="Unassembled WGS sequence"/>
</dbReference>
<evidence type="ECO:0000256" key="1">
    <source>
        <dbReference type="ARBA" id="ARBA00010931"/>
    </source>
</evidence>
<evidence type="ECO:0000256" key="3">
    <source>
        <dbReference type="ARBA" id="ARBA00022448"/>
    </source>
</evidence>
<comment type="similarity">
    <text evidence="1 7">Belongs to the ATG7 family.</text>
</comment>
<dbReference type="GO" id="GO:0000407">
    <property type="term" value="C:phagophore assembly site"/>
    <property type="evidence" value="ECO:0007669"/>
    <property type="project" value="UniProtKB-SubCell"/>
</dbReference>
<name>A0A8H7QAH9_9FUNG</name>
<keyword evidence="3 7" id="KW-0813">Transport</keyword>
<evidence type="ECO:0000313" key="11">
    <source>
        <dbReference type="EMBL" id="KAG2188952.1"/>
    </source>
</evidence>
<dbReference type="GO" id="GO:0000045">
    <property type="term" value="P:autophagosome assembly"/>
    <property type="evidence" value="ECO:0007669"/>
    <property type="project" value="TreeGrafter"/>
</dbReference>
<sequence>MSKIVQFAPFQSAVEAPLWHALAKKKLDIFQLSDDDQAIIGFYSSGQSVRDATTGRSVEIPPRLSVSNESLESSPHEALQNLQVNNFPAPGNLKNTNTIEDFKNADKKAILNIASEKVWQAIVSGESDTCPMQLVNFTILTYADLKKHKFYYWFSFPALLPSSPWTFVNETGPSTINESFSTIEIDSLQETYMEYKSQNQADGNSAFFLVKRYPAADKLSVGSLAQWKEFISSGDTENVLLGFVDPSGLREHPGWPLRNLLAYANVRLGLQRVQILCLRDKLAKNDLSSSLLLHVELAADAFYTDDVGKSIPKSVGWEKSITGKLAPRLADLAPMMDPARLADTAVDLNLKLMRWRLLPELQLEKIQSTKCLLLGSGTLGCYVARSLLGWGVRKITFVDYGKVSFSNPVRQPLFVFDDCLDGGASKAHAAAANLRKVYPGVDATGVELSIPMPGHTVANESKVSQDVDQLRDLIASHDVIYLLMDSRESRWLPSLLGAQMRKLVINAALGFDSFLVMRHGVRAANEDIDDLGDKSSQLGCYYCNDVVAPTDSLTDRTLDQQCTVTRPGLSSIASAMAVELMVSLLHHKLGVYAPADTAAADKEPSEGSSPLGILPHQIRGFLSSFNNMLIAGKAYDRCTACSETVINQYEAEGFEFLKKAFNDPQYLEEVTGLAQMKRESEELLNNDDWMNDDSDADEDLV</sequence>
<dbReference type="FunFam" id="3.40.50.720:FF:000243">
    <property type="entry name" value="Ubiquitin-like modifier-activating enzyme ATG7"/>
    <property type="match status" value="1"/>
</dbReference>
<keyword evidence="7" id="KW-0963">Cytoplasm</keyword>
<dbReference type="GO" id="GO:0019779">
    <property type="term" value="F:Atg8 activating enzyme activity"/>
    <property type="evidence" value="ECO:0007669"/>
    <property type="project" value="TreeGrafter"/>
</dbReference>
<comment type="function">
    <text evidence="7">E1-like activating enzyme involved in the 2 ubiquitin-like systems required for cytoplasm to vacuole transport (Cvt) and autophagy. Activates ATG12 for its conjugation with ATG5 and ATG8 for its conjugation with phosphatidylethanolamine. Both systems are needed for the ATG8 association to Cvt vesicles and autophagosomes membranes. Autophagy is essential for maintenance of amino acid levels and protein synthesis under nitrogen starvation. Required for selective autophagic degradation of the nucleus (nucleophagy) as well as for mitophagy which contributes to regulate mitochondrial quantity and quality by eliminating the mitochondria to a basal level to fulfill cellular energy requirements and preventing excess ROS production.</text>
</comment>
<dbReference type="EMBL" id="JAEPRA010000001">
    <property type="protein sequence ID" value="KAG2188952.1"/>
    <property type="molecule type" value="Genomic_DNA"/>
</dbReference>
<dbReference type="GO" id="GO:0034727">
    <property type="term" value="P:piecemeal microautophagy of the nucleus"/>
    <property type="evidence" value="ECO:0007669"/>
    <property type="project" value="TreeGrafter"/>
</dbReference>
<reference evidence="11" key="1">
    <citation type="submission" date="2020-12" db="EMBL/GenBank/DDBJ databases">
        <title>Metabolic potential, ecology and presence of endohyphal bacteria is reflected in genomic diversity of Mucoromycotina.</title>
        <authorList>
            <person name="Muszewska A."/>
            <person name="Okrasinska A."/>
            <person name="Steczkiewicz K."/>
            <person name="Drgas O."/>
            <person name="Orlowska M."/>
            <person name="Perlinska-Lenart U."/>
            <person name="Aleksandrzak-Piekarczyk T."/>
            <person name="Szatraj K."/>
            <person name="Zielenkiewicz U."/>
            <person name="Pilsyk S."/>
            <person name="Malc E."/>
            <person name="Mieczkowski P."/>
            <person name="Kruszewska J.S."/>
            <person name="Biernat P."/>
            <person name="Pawlowska J."/>
        </authorList>
    </citation>
    <scope>NUCLEOTIDE SEQUENCE</scope>
    <source>
        <strain evidence="11">WA0000051536</strain>
    </source>
</reference>
<comment type="subunit">
    <text evidence="7">Homodimer.</text>
</comment>
<evidence type="ECO:0000256" key="5">
    <source>
        <dbReference type="ARBA" id="ARBA00023006"/>
    </source>
</evidence>
<dbReference type="PANTHER" id="PTHR10953:SF3">
    <property type="entry name" value="UBIQUITIN-LIKE MODIFIER-ACTIVATING ENZYME ATG7"/>
    <property type="match status" value="1"/>
</dbReference>
<dbReference type="InterPro" id="IPR032197">
    <property type="entry name" value="Atg7_N"/>
</dbReference>
<keyword evidence="7" id="KW-0833">Ubl conjugation pathway</keyword>
<dbReference type="InterPro" id="IPR000594">
    <property type="entry name" value="ThiF_NAD_FAD-bd"/>
</dbReference>
<keyword evidence="4 7" id="KW-0653">Protein transport</keyword>
<evidence type="ECO:0000256" key="6">
    <source>
        <dbReference type="PIRSR" id="PIRSR606285-1"/>
    </source>
</evidence>
<dbReference type="GO" id="GO:0000422">
    <property type="term" value="P:autophagy of mitochondrion"/>
    <property type="evidence" value="ECO:0007669"/>
    <property type="project" value="TreeGrafter"/>
</dbReference>
<dbReference type="Gene3D" id="3.40.50.720">
    <property type="entry name" value="NAD(P)-binding Rossmann-like Domain"/>
    <property type="match status" value="1"/>
</dbReference>
<dbReference type="InterPro" id="IPR035985">
    <property type="entry name" value="Ubiquitin-activating_enz"/>
</dbReference>
<evidence type="ECO:0000259" key="9">
    <source>
        <dbReference type="Pfam" id="PF00899"/>
    </source>
</evidence>
<dbReference type="GO" id="GO:0032446">
    <property type="term" value="P:protein modification by small protein conjugation"/>
    <property type="evidence" value="ECO:0007669"/>
    <property type="project" value="TreeGrafter"/>
</dbReference>
<dbReference type="GO" id="GO:0006995">
    <property type="term" value="P:cellular response to nitrogen starvation"/>
    <property type="evidence" value="ECO:0007669"/>
    <property type="project" value="TreeGrafter"/>
</dbReference>
<dbReference type="NCBIfam" id="TIGR01381">
    <property type="entry name" value="E1_like_apg7"/>
    <property type="match status" value="1"/>
</dbReference>
<dbReference type="SUPFAM" id="SSF69572">
    <property type="entry name" value="Activating enzymes of the ubiquitin-like proteins"/>
    <property type="match status" value="1"/>
</dbReference>